<reference evidence="2 3" key="1">
    <citation type="submission" date="2018-06" db="EMBL/GenBank/DDBJ databases">
        <title>Extensive metabolic versatility and redundancy in microbially diverse, dynamic hydrothermal sediments.</title>
        <authorList>
            <person name="Dombrowski N."/>
            <person name="Teske A."/>
            <person name="Baker B.J."/>
        </authorList>
    </citation>
    <scope>NUCLEOTIDE SEQUENCE [LARGE SCALE GENOMIC DNA]</scope>
    <source>
        <strain evidence="2">B3_G15</strain>
    </source>
</reference>
<evidence type="ECO:0000313" key="3">
    <source>
        <dbReference type="Proteomes" id="UP000280417"/>
    </source>
</evidence>
<name>A0A662DC17_UNCAE</name>
<protein>
    <recommendedName>
        <fullName evidence="4">Fibronectin type-III domain-containing protein</fullName>
    </recommendedName>
</protein>
<dbReference type="NCBIfam" id="NF047446">
    <property type="entry name" value="barrel_OmpL47"/>
    <property type="match status" value="1"/>
</dbReference>
<keyword evidence="1" id="KW-1133">Transmembrane helix</keyword>
<organism evidence="2 3">
    <name type="scientific">Aerophobetes bacterium</name>
    <dbReference type="NCBI Taxonomy" id="2030807"/>
    <lineage>
        <taxon>Bacteria</taxon>
        <taxon>Candidatus Aerophobota</taxon>
    </lineage>
</organism>
<dbReference type="SUPFAM" id="SSF49265">
    <property type="entry name" value="Fibronectin type III"/>
    <property type="match status" value="1"/>
</dbReference>
<dbReference type="Proteomes" id="UP000280417">
    <property type="component" value="Unassembled WGS sequence"/>
</dbReference>
<dbReference type="Gene3D" id="2.60.40.10">
    <property type="entry name" value="Immunoglobulins"/>
    <property type="match status" value="1"/>
</dbReference>
<comment type="caution">
    <text evidence="2">The sequence shown here is derived from an EMBL/GenBank/DDBJ whole genome shotgun (WGS) entry which is preliminary data.</text>
</comment>
<keyword evidence="1" id="KW-0812">Transmembrane</keyword>
<sequence length="725" mass="81239">MTCPAGSVCKQYVRYQSKDKAGNWEDIKTSAETRIDKEKPTTSIKLSGVEGDNGWYVSDVTVTLSCDDGSGSGCSETYYCVDQSDSCTPSVKYTGPFLISNEDINYVRYHSKDNVGNVEDVKSTEVKIDKTPPTAWINPLPEWTNSSDGSGDVYFDVYWNGDDGPTGSGITSYSIQYIIYNRATGNYVTNNCGTADWCDWITRDETDPKQEIFGLLDNPENVEAFNNHTFLFRISAKDNAGNVMDYSINPPWENTSIDVVSPVSAISTVSYPGELIVEAFWQGWDNESGVAYYDVQSNMSGSWDYLTDTDGNSTYHTTKTSGNFSVSSDGIYYFRVRAVDRAGNVETPWKYSSVLVDVSPPVAWMEEPYNEWMKFYNFTVNWSGYDTGSPPSGIKCYDVQWSNDTINWNYIQYNEFGDLTECVLLTETIFGLYGFTDLKDGITYYFRVRATDNNGNIGNWSVKNTTIDTYSPVIIVNVTDDKGREIIEGYVPADVKNITITSMAWDNISGIKKHTIHYWLTQNNKYTYGEKECGEALPWGDWSNCSITFAYDEDTVIKYYVKAEDRAGNVNTTPIRFTTSHPLANFVIHQAAIGLGDSILLKVQVRNIQETVDNITISIESTITSAKPKFENIGSGDFEIQADGKVLQVYNLNPMEEREFFVRIYSSEIGTYYLNMTAQSNVAQPGLIDTDSAKIIIGYPPSFPGLAPWSILLLVILSVTIFLII</sequence>
<proteinExistence type="predicted"/>
<accession>A0A662DC17</accession>
<evidence type="ECO:0000256" key="1">
    <source>
        <dbReference type="SAM" id="Phobius"/>
    </source>
</evidence>
<dbReference type="EMBL" id="QMQA01000196">
    <property type="protein sequence ID" value="RLE12057.1"/>
    <property type="molecule type" value="Genomic_DNA"/>
</dbReference>
<evidence type="ECO:0008006" key="4">
    <source>
        <dbReference type="Google" id="ProtNLM"/>
    </source>
</evidence>
<evidence type="ECO:0000313" key="2">
    <source>
        <dbReference type="EMBL" id="RLE12057.1"/>
    </source>
</evidence>
<dbReference type="Gene3D" id="3.30.1920.20">
    <property type="match status" value="1"/>
</dbReference>
<feature type="transmembrane region" description="Helical" evidence="1">
    <location>
        <begin position="706"/>
        <end position="724"/>
    </location>
</feature>
<dbReference type="InterPro" id="IPR013783">
    <property type="entry name" value="Ig-like_fold"/>
</dbReference>
<dbReference type="InterPro" id="IPR058094">
    <property type="entry name" value="Ig-like_OmpL47-like"/>
</dbReference>
<gene>
    <name evidence="2" type="ORF">DRJ04_06900</name>
</gene>
<dbReference type="InterPro" id="IPR036116">
    <property type="entry name" value="FN3_sf"/>
</dbReference>
<dbReference type="AlphaFoldDB" id="A0A662DC17"/>
<keyword evidence="1" id="KW-0472">Membrane</keyword>